<dbReference type="Gene3D" id="3.40.50.2000">
    <property type="entry name" value="Glycogen Phosphorylase B"/>
    <property type="match status" value="1"/>
</dbReference>
<evidence type="ECO:0000256" key="2">
    <source>
        <dbReference type="ARBA" id="ARBA00022475"/>
    </source>
</evidence>
<keyword evidence="4" id="KW-0808">Transferase</keyword>
<keyword evidence="3" id="KW-0997">Cell inner membrane</keyword>
<dbReference type="CDD" id="cd07984">
    <property type="entry name" value="LPLAT_LABLAT-like"/>
    <property type="match status" value="1"/>
</dbReference>
<keyword evidence="6" id="KW-0012">Acyltransferase</keyword>
<dbReference type="GO" id="GO:0009244">
    <property type="term" value="P:lipopolysaccharide core region biosynthetic process"/>
    <property type="evidence" value="ECO:0007669"/>
    <property type="project" value="UniProtKB-UniPathway"/>
</dbReference>
<dbReference type="Proteomes" id="UP000233256">
    <property type="component" value="Unassembled WGS sequence"/>
</dbReference>
<sequence length="787" mass="87597">MKADHIYRIIKQARRIAGLFPLERVYGLCDFLGGIWSALSLFPVSRIRRDLRAAKGFFQDRAGTWPDLKVLESKIISNHLKILSETLLLDGMDPEKLMSGITFRGLENLPCDGCILLIAHYGNWEVLGAALGQRFPIHSFFMDQRSGGLETFLNETRRGFGITLIDRDDVRRAVRALKKGAMLGVIADQDGGPGGFQTRFMGRPVSVPRGPEVLARLSGVPVIPTTIHRHGVMKFTITFREPIEVSRAPGSNGEHYDFALRMVRSFEHTLSEDPSQWLWFYDRFKPRRHISMCREPLPTLQWAAYSVLGQLLLLIGAIPLMIWKYRTGEIPCRFSEYIGKPEVKSRISGGKRVVFHCVSLGEAGVAIPLARALAHETEDLEYVFTTTCKDGFELIESRFGGSGESAEKGYLGCFYQPLDNRTWVANFFNRLQPDAIIISETDFWPNYLMEARKRGIGVFLFNGRISRGLARCFGWFRPVSRAMMGAFEKMWVQTSQDQSRLVHMAADPGRIVIAGNAKFDIFPSLGREYDDVERVFRRIGDRDVLVFGSTHEEDEALIMESLSSDCVPSEVLLIIAPRKISRAGDIAMMAEAGGVTVTLFSHVLAESSLGSLQQAIDSPDPAAAVVYANGLSSARASSEYASRSRSGEVPCLESRILILDTIGHLFHVYAHARAAYVGGGFRPTGIHSPVEPLIQGIPVVVGPNTKNFQDIATQSSEGGFLRILDKDENPITLLIQMASCSRKVKDDIKAYVASRQGVLQRATRDISQWLIEKAGSSGVQRRESEKS</sequence>
<dbReference type="EMBL" id="PGXC01000001">
    <property type="protein sequence ID" value="PKK92274.1"/>
    <property type="molecule type" value="Genomic_DNA"/>
</dbReference>
<name>A0A2N1PVA8_9BACT</name>
<dbReference type="Pfam" id="PF04413">
    <property type="entry name" value="Glycos_transf_N"/>
    <property type="match status" value="1"/>
</dbReference>
<evidence type="ECO:0000256" key="7">
    <source>
        <dbReference type="PIRSR" id="PIRSR639901-1"/>
    </source>
</evidence>
<accession>A0A2N1PVA8</accession>
<dbReference type="GO" id="GO:0009245">
    <property type="term" value="P:lipid A biosynthetic process"/>
    <property type="evidence" value="ECO:0007669"/>
    <property type="project" value="TreeGrafter"/>
</dbReference>
<keyword evidence="5" id="KW-0472">Membrane</keyword>
<keyword evidence="2" id="KW-1003">Cell membrane</keyword>
<comment type="subcellular location">
    <subcellularLocation>
        <location evidence="1">Cell inner membrane</location>
    </subcellularLocation>
</comment>
<dbReference type="GO" id="GO:0005886">
    <property type="term" value="C:plasma membrane"/>
    <property type="evidence" value="ECO:0007669"/>
    <property type="project" value="UniProtKB-SubCell"/>
</dbReference>
<feature type="site" description="Transition state stabilizer" evidence="8">
    <location>
        <position position="440"/>
    </location>
</feature>
<feature type="active site" description="Proton acceptor" evidence="7">
    <location>
        <position position="362"/>
    </location>
</feature>
<evidence type="ECO:0000256" key="3">
    <source>
        <dbReference type="ARBA" id="ARBA00022519"/>
    </source>
</evidence>
<evidence type="ECO:0000256" key="4">
    <source>
        <dbReference type="ARBA" id="ARBA00022679"/>
    </source>
</evidence>
<comment type="caution">
    <text evidence="10">The sequence shown here is derived from an EMBL/GenBank/DDBJ whole genome shotgun (WGS) entry which is preliminary data.</text>
</comment>
<organism evidence="10 11">
    <name type="scientific">Candidatus Wallbacteria bacterium HGW-Wallbacteria-1</name>
    <dbReference type="NCBI Taxonomy" id="2013854"/>
    <lineage>
        <taxon>Bacteria</taxon>
        <taxon>Candidatus Walliibacteriota</taxon>
    </lineage>
</organism>
<evidence type="ECO:0000256" key="1">
    <source>
        <dbReference type="ARBA" id="ARBA00004533"/>
    </source>
</evidence>
<protein>
    <recommendedName>
        <fullName evidence="9">3-deoxy-D-manno-octulosonic-acid transferase N-terminal domain-containing protein</fullName>
    </recommendedName>
</protein>
<dbReference type="UniPathway" id="UPA00958"/>
<feature type="site" description="Transition state stabilizer" evidence="8">
    <location>
        <position position="518"/>
    </location>
</feature>
<dbReference type="GO" id="GO:0016746">
    <property type="term" value="F:acyltransferase activity"/>
    <property type="evidence" value="ECO:0007669"/>
    <property type="project" value="UniProtKB-KW"/>
</dbReference>
<evidence type="ECO:0000256" key="8">
    <source>
        <dbReference type="PIRSR" id="PIRSR639901-2"/>
    </source>
</evidence>
<feature type="domain" description="3-deoxy-D-manno-octulosonic-acid transferase N-terminal" evidence="9">
    <location>
        <begin position="347"/>
        <end position="521"/>
    </location>
</feature>
<dbReference type="InterPro" id="IPR038107">
    <property type="entry name" value="Glycos_transf_N_sf"/>
</dbReference>
<gene>
    <name evidence="10" type="ORF">CVV64_02345</name>
</gene>
<dbReference type="InterPro" id="IPR007507">
    <property type="entry name" value="Glycos_transf_N"/>
</dbReference>
<dbReference type="PANTHER" id="PTHR42755">
    <property type="entry name" value="3-DEOXY-MANNO-OCTULOSONATE CYTIDYLYLTRANSFERASE"/>
    <property type="match status" value="1"/>
</dbReference>
<evidence type="ECO:0000259" key="9">
    <source>
        <dbReference type="Pfam" id="PF04413"/>
    </source>
</evidence>
<dbReference type="PANTHER" id="PTHR42755:SF1">
    <property type="entry name" value="3-DEOXY-D-MANNO-OCTULOSONIC ACID TRANSFERASE, MITOCHONDRIAL-RELATED"/>
    <property type="match status" value="1"/>
</dbReference>
<dbReference type="AlphaFoldDB" id="A0A2N1PVA8"/>
<dbReference type="Pfam" id="PF03279">
    <property type="entry name" value="Lip_A_acyltrans"/>
    <property type="match status" value="1"/>
</dbReference>
<proteinExistence type="predicted"/>
<dbReference type="InterPro" id="IPR004960">
    <property type="entry name" value="LipA_acyltrans"/>
</dbReference>
<dbReference type="Gene3D" id="3.40.50.11720">
    <property type="entry name" value="3-Deoxy-D-manno-octulosonic-acid transferase, N-terminal domain"/>
    <property type="match status" value="1"/>
</dbReference>
<dbReference type="InterPro" id="IPR039901">
    <property type="entry name" value="Kdotransferase"/>
</dbReference>
<evidence type="ECO:0000313" key="11">
    <source>
        <dbReference type="Proteomes" id="UP000233256"/>
    </source>
</evidence>
<evidence type="ECO:0000313" key="10">
    <source>
        <dbReference type="EMBL" id="PKK92274.1"/>
    </source>
</evidence>
<evidence type="ECO:0000256" key="5">
    <source>
        <dbReference type="ARBA" id="ARBA00023136"/>
    </source>
</evidence>
<reference evidence="10 11" key="1">
    <citation type="journal article" date="2017" name="ISME J.">
        <title>Potential for microbial H2 and metal transformations associated with novel bacteria and archaea in deep terrestrial subsurface sediments.</title>
        <authorList>
            <person name="Hernsdorf A.W."/>
            <person name="Amano Y."/>
            <person name="Miyakawa K."/>
            <person name="Ise K."/>
            <person name="Suzuki Y."/>
            <person name="Anantharaman K."/>
            <person name="Probst A."/>
            <person name="Burstein D."/>
            <person name="Thomas B.C."/>
            <person name="Banfield J.F."/>
        </authorList>
    </citation>
    <scope>NUCLEOTIDE SEQUENCE [LARGE SCALE GENOMIC DNA]</scope>
    <source>
        <strain evidence="10">HGW-Wallbacteria-1</strain>
    </source>
</reference>
<evidence type="ECO:0000256" key="6">
    <source>
        <dbReference type="ARBA" id="ARBA00023315"/>
    </source>
</evidence>